<dbReference type="AlphaFoldDB" id="A0A5S5CCU9"/>
<organism evidence="1 2">
    <name type="scientific">Aquimarina intermedia</name>
    <dbReference type="NCBI Taxonomy" id="350814"/>
    <lineage>
        <taxon>Bacteria</taxon>
        <taxon>Pseudomonadati</taxon>
        <taxon>Bacteroidota</taxon>
        <taxon>Flavobacteriia</taxon>
        <taxon>Flavobacteriales</taxon>
        <taxon>Flavobacteriaceae</taxon>
        <taxon>Aquimarina</taxon>
    </lineage>
</organism>
<dbReference type="PROSITE" id="PS51257">
    <property type="entry name" value="PROKAR_LIPOPROTEIN"/>
    <property type="match status" value="1"/>
</dbReference>
<dbReference type="RefSeq" id="WP_148781008.1">
    <property type="nucleotide sequence ID" value="NZ_VNHU01000001.1"/>
</dbReference>
<name>A0A5S5CCU9_9FLAO</name>
<evidence type="ECO:0000313" key="1">
    <source>
        <dbReference type="EMBL" id="TYP76979.1"/>
    </source>
</evidence>
<sequence>MIRFFSLLFILLLASSCKEVKKVDIEKIKSNESEQKVSVKALNTVKKKEAFLEQIFIDDQKARDPEVALEILKKNNFDKILIRTGNMSIE</sequence>
<protein>
    <submittedName>
        <fullName evidence="1">Uncharacterized protein</fullName>
    </submittedName>
</protein>
<reference evidence="1 2" key="1">
    <citation type="submission" date="2019-07" db="EMBL/GenBank/DDBJ databases">
        <title>Genomic Encyclopedia of Archaeal and Bacterial Type Strains, Phase II (KMG-II): from individual species to whole genera.</title>
        <authorList>
            <person name="Goeker M."/>
        </authorList>
    </citation>
    <scope>NUCLEOTIDE SEQUENCE [LARGE SCALE GENOMIC DNA]</scope>
    <source>
        <strain evidence="1 2">DSM 17527</strain>
    </source>
</reference>
<dbReference type="Proteomes" id="UP000324376">
    <property type="component" value="Unassembled WGS sequence"/>
</dbReference>
<comment type="caution">
    <text evidence="1">The sequence shown here is derived from an EMBL/GenBank/DDBJ whole genome shotgun (WGS) entry which is preliminary data.</text>
</comment>
<proteinExistence type="predicted"/>
<keyword evidence="2" id="KW-1185">Reference proteome</keyword>
<accession>A0A5S5CCU9</accession>
<evidence type="ECO:0000313" key="2">
    <source>
        <dbReference type="Proteomes" id="UP000324376"/>
    </source>
</evidence>
<dbReference type="EMBL" id="VNHU01000001">
    <property type="protein sequence ID" value="TYP76979.1"/>
    <property type="molecule type" value="Genomic_DNA"/>
</dbReference>
<gene>
    <name evidence="1" type="ORF">BD809_101125</name>
</gene>